<evidence type="ECO:0000259" key="4">
    <source>
        <dbReference type="Pfam" id="PF16656"/>
    </source>
</evidence>
<dbReference type="InterPro" id="IPR026444">
    <property type="entry name" value="Secre_tail"/>
</dbReference>
<name>A0A9D9NJ26_9BACT</name>
<feature type="domain" description="Secretion system C-terminal sorting" evidence="5">
    <location>
        <begin position="1034"/>
        <end position="1100"/>
    </location>
</feature>
<dbReference type="Pfam" id="PF16656">
    <property type="entry name" value="Pur_ac_phosph_N"/>
    <property type="match status" value="1"/>
</dbReference>
<comment type="caution">
    <text evidence="6">The sequence shown here is derived from an EMBL/GenBank/DDBJ whole genome shotgun (WGS) entry which is preliminary data.</text>
</comment>
<dbReference type="SUPFAM" id="SSF56300">
    <property type="entry name" value="Metallo-dependent phosphatases"/>
    <property type="match status" value="1"/>
</dbReference>
<protein>
    <submittedName>
        <fullName evidence="6">Metallophosphoesterase</fullName>
    </submittedName>
</protein>
<dbReference type="Gene3D" id="3.60.21.10">
    <property type="match status" value="1"/>
</dbReference>
<gene>
    <name evidence="6" type="ORF">IAB88_01365</name>
</gene>
<dbReference type="Pfam" id="PF00149">
    <property type="entry name" value="Metallophos"/>
    <property type="match status" value="1"/>
</dbReference>
<dbReference type="AlphaFoldDB" id="A0A9D9NJ26"/>
<evidence type="ECO:0000256" key="2">
    <source>
        <dbReference type="SAM" id="SignalP"/>
    </source>
</evidence>
<dbReference type="InterPro" id="IPR004843">
    <property type="entry name" value="Calcineurin-like_PHP"/>
</dbReference>
<dbReference type="GO" id="GO:0003993">
    <property type="term" value="F:acid phosphatase activity"/>
    <property type="evidence" value="ECO:0007669"/>
    <property type="project" value="InterPro"/>
</dbReference>
<dbReference type="Pfam" id="PF18962">
    <property type="entry name" value="Por_Secre_tail"/>
    <property type="match status" value="1"/>
</dbReference>
<dbReference type="EMBL" id="JADIMC010000019">
    <property type="protein sequence ID" value="MBO8475624.1"/>
    <property type="molecule type" value="Genomic_DNA"/>
</dbReference>
<dbReference type="PANTHER" id="PTHR22953">
    <property type="entry name" value="ACID PHOSPHATASE RELATED"/>
    <property type="match status" value="1"/>
</dbReference>
<feature type="chain" id="PRO_5038609187" evidence="2">
    <location>
        <begin position="27"/>
        <end position="1105"/>
    </location>
</feature>
<dbReference type="GO" id="GO:0046872">
    <property type="term" value="F:metal ion binding"/>
    <property type="evidence" value="ECO:0007669"/>
    <property type="project" value="InterPro"/>
</dbReference>
<evidence type="ECO:0000313" key="7">
    <source>
        <dbReference type="Proteomes" id="UP000823598"/>
    </source>
</evidence>
<dbReference type="InterPro" id="IPR029052">
    <property type="entry name" value="Metallo-depent_PP-like"/>
</dbReference>
<sequence>MVKKILDYAKLLTSLFVLFVFGTVNAQIPGPGVDPDAVMLDDFESGDYGKWKTRPGSRGEVMSFELMDASNGDMVRFGNYALKVNIDFTNAQAQQTLVAQITPVATEDLQIPGNASGGKKLGMWLYATEGVQGMWVRVSTRPIGATSGVTNTDLASSINWTGWKYVECELPAGHEFHPDCIRFVVLKSYENYYVNDYVIIDNIRVTNQSFAEDFAAPVISSLTGNGVTLNGGTYTTSKIDISASFNDSPLNTSGINYGSVVINVDGNEFRDGDFGFVLNKEGNTVDLTGLSLSNGTHNVEVIVEDNFGNIATQRAAFAVNASDGKATVVTIERDDDVYVGTPYYLDIVTDNPKDIKELHLVLEMNNIGSVEPVGGVVFAESAAGSEYDFNARDRRLTMTIVNDVDAASDGKLASVRIDISKNSNPTDVLRCSPVSSLATYADNSLSLFSLFEAFSENVKASYDFAVNKRVVGVPGEITVTDLDGNVVSGATVYALSEDLQTVLDSKTTGADGVATEMSFTNVAQPVNIYVEKEGKYSYTRLVRTLNPLLTLEPEFIRSGVTPDPLTQKTITWMSNPLLSEEGSYIKIAKKTDGEAAFRQVEGKTKWLEYNAVVSSGVVKGSAATVTGLEPATVYIYQVGDGVNWSPTREFSTVADTDKFSFNAFGDLQASSTADMSRYIAAAKTTEEMETAPMFNLNVGDVVDSDDRYDFYSYYGYLFNQQPAFSNIDIISGYGNHEYMGNVDADNCKFINGHHSVSISDNYDARLVGTGSYAVEYGNMIVISLDWEHRGPESATTLLQEELKWVDEVLSKNTDKVWKVISLHYPIYPGESTPGAKGLFDPVLSKHGVQLVFCGHGHTYERVQVENGSYLVDAGDRRTFEPAIGGTMHIQLGDMTSTGRNGRWLHCDVDGKKMEVTVRDAANNVVEEECFTLYASELDEYEVDFAVSSGEGTLTAFVDGEEVSDGGFVKECSDVEFKAEPADGYVVRSWTINGETVESDVASYVVECISEDISVEVSFEKSGGISDVEGLQLSVYPNPCSDEVCINGAEGALLKVMDVSGSVLLTSEIQTDDEMISISGLADGFYFFMIENDGESRVLKVVKKSK</sequence>
<reference evidence="6" key="2">
    <citation type="journal article" date="2021" name="PeerJ">
        <title>Extensive microbial diversity within the chicken gut microbiome revealed by metagenomics and culture.</title>
        <authorList>
            <person name="Gilroy R."/>
            <person name="Ravi A."/>
            <person name="Getino M."/>
            <person name="Pursley I."/>
            <person name="Horton D.L."/>
            <person name="Alikhan N.F."/>
            <person name="Baker D."/>
            <person name="Gharbi K."/>
            <person name="Hall N."/>
            <person name="Watson M."/>
            <person name="Adriaenssens E.M."/>
            <person name="Foster-Nyarko E."/>
            <person name="Jarju S."/>
            <person name="Secka A."/>
            <person name="Antonio M."/>
            <person name="Oren A."/>
            <person name="Chaudhuri R.R."/>
            <person name="La Ragione R."/>
            <person name="Hildebrand F."/>
            <person name="Pallen M.J."/>
        </authorList>
    </citation>
    <scope>NUCLEOTIDE SEQUENCE</scope>
    <source>
        <strain evidence="6">6919</strain>
    </source>
</reference>
<evidence type="ECO:0000313" key="6">
    <source>
        <dbReference type="EMBL" id="MBO8475624.1"/>
    </source>
</evidence>
<dbReference type="InterPro" id="IPR015914">
    <property type="entry name" value="PAPs_N"/>
</dbReference>
<evidence type="ECO:0000256" key="1">
    <source>
        <dbReference type="ARBA" id="ARBA00022729"/>
    </source>
</evidence>
<feature type="domain" description="Calcineurin-like phosphoesterase" evidence="3">
    <location>
        <begin position="664"/>
        <end position="859"/>
    </location>
</feature>
<feature type="domain" description="Purple acid phosphatase N-terminal" evidence="4">
    <location>
        <begin position="553"/>
        <end position="652"/>
    </location>
</feature>
<dbReference type="PANTHER" id="PTHR22953:SF153">
    <property type="entry name" value="PURPLE ACID PHOSPHATASE"/>
    <property type="match status" value="1"/>
</dbReference>
<feature type="signal peptide" evidence="2">
    <location>
        <begin position="1"/>
        <end position="26"/>
    </location>
</feature>
<reference evidence="6" key="1">
    <citation type="submission" date="2020-10" db="EMBL/GenBank/DDBJ databases">
        <authorList>
            <person name="Gilroy R."/>
        </authorList>
    </citation>
    <scope>NUCLEOTIDE SEQUENCE</scope>
    <source>
        <strain evidence="6">6919</strain>
    </source>
</reference>
<dbReference type="SUPFAM" id="SSF49363">
    <property type="entry name" value="Purple acid phosphatase, N-terminal domain"/>
    <property type="match status" value="1"/>
</dbReference>
<dbReference type="InterPro" id="IPR039331">
    <property type="entry name" value="PAPs-like"/>
</dbReference>
<evidence type="ECO:0000259" key="3">
    <source>
        <dbReference type="Pfam" id="PF00149"/>
    </source>
</evidence>
<dbReference type="InterPro" id="IPR008963">
    <property type="entry name" value="Purple_acid_Pase-like_N"/>
</dbReference>
<dbReference type="Gene3D" id="2.60.40.380">
    <property type="entry name" value="Purple acid phosphatase-like, N-terminal"/>
    <property type="match status" value="1"/>
</dbReference>
<proteinExistence type="predicted"/>
<organism evidence="6 7">
    <name type="scientific">Candidatus Limisoma faecipullorum</name>
    <dbReference type="NCBI Taxonomy" id="2840854"/>
    <lineage>
        <taxon>Bacteria</taxon>
        <taxon>Pseudomonadati</taxon>
        <taxon>Bacteroidota</taxon>
        <taxon>Bacteroidia</taxon>
        <taxon>Bacteroidales</taxon>
        <taxon>Candidatus Limisoma</taxon>
    </lineage>
</organism>
<keyword evidence="1 2" id="KW-0732">Signal</keyword>
<dbReference type="Proteomes" id="UP000823598">
    <property type="component" value="Unassembled WGS sequence"/>
</dbReference>
<dbReference type="NCBIfam" id="TIGR04183">
    <property type="entry name" value="Por_Secre_tail"/>
    <property type="match status" value="1"/>
</dbReference>
<accession>A0A9D9NJ26</accession>
<evidence type="ECO:0000259" key="5">
    <source>
        <dbReference type="Pfam" id="PF18962"/>
    </source>
</evidence>